<sequence length="396" mass="44138">MISKWKRIDWSIVIILLLFMGISVCLIHSGIAAWPKFKGSDTRMVFYYILGFICFFGVILIDYRILLKYHVFIFMAGMLLLVVVLFIGAELNGAQGWIKIPGIGLNLQPAELFKIVLILSLAALLMKKSKLGLSFWKDIVPLALVTLIPFALVMKQNDIGNGLAYLIILVGMLWVGNIKYSHTLIILGLVTLTFYGGVKTYISHHDEIVAALEKTNKAHYLNRIDPWLLPSEASEDASYHTRNAKLAIASGGMFGKGYMKGDMVQSAMVPYTYSDSIIVVVGEEFGFVGISVLILLYFILIYRLILIALECRERAGPLIITGIVAMFLYQIFENIGMFIGLMPLTGITLPFISYGGTSLILNMVSLALVLSIKLYGQEVDDFPLPVESKKQDRVMI</sequence>
<dbReference type="PANTHER" id="PTHR30474">
    <property type="entry name" value="CELL CYCLE PROTEIN"/>
    <property type="match status" value="1"/>
</dbReference>
<evidence type="ECO:0000313" key="7">
    <source>
        <dbReference type="EMBL" id="GGH32649.1"/>
    </source>
</evidence>
<dbReference type="InterPro" id="IPR018365">
    <property type="entry name" value="Cell_cycle_FtsW-rel_CS"/>
</dbReference>
<dbReference type="PROSITE" id="PS00428">
    <property type="entry name" value="FTSW_RODA_SPOVE"/>
    <property type="match status" value="1"/>
</dbReference>
<evidence type="ECO:0000256" key="5">
    <source>
        <dbReference type="ARBA" id="ARBA00023136"/>
    </source>
</evidence>
<evidence type="ECO:0000256" key="3">
    <source>
        <dbReference type="ARBA" id="ARBA00022960"/>
    </source>
</evidence>
<keyword evidence="3" id="KW-0133">Cell shape</keyword>
<feature type="transmembrane region" description="Helical" evidence="6">
    <location>
        <begin position="70"/>
        <end position="89"/>
    </location>
</feature>
<comment type="caution">
    <text evidence="7">The sequence shown here is derived from an EMBL/GenBank/DDBJ whole genome shotgun (WGS) entry which is preliminary data.</text>
</comment>
<dbReference type="PANTHER" id="PTHR30474:SF1">
    <property type="entry name" value="PEPTIDOGLYCAN GLYCOSYLTRANSFERASE MRDB"/>
    <property type="match status" value="1"/>
</dbReference>
<feature type="transmembrane region" description="Helical" evidence="6">
    <location>
        <begin position="159"/>
        <end position="176"/>
    </location>
</feature>
<proteinExistence type="predicted"/>
<organism evidence="7 8">
    <name type="scientific">Paenibacillus segetis</name>
    <dbReference type="NCBI Taxonomy" id="1325360"/>
    <lineage>
        <taxon>Bacteria</taxon>
        <taxon>Bacillati</taxon>
        <taxon>Bacillota</taxon>
        <taxon>Bacilli</taxon>
        <taxon>Bacillales</taxon>
        <taxon>Paenibacillaceae</taxon>
        <taxon>Paenibacillus</taxon>
    </lineage>
</organism>
<evidence type="ECO:0000256" key="1">
    <source>
        <dbReference type="ARBA" id="ARBA00004141"/>
    </source>
</evidence>
<dbReference type="EMBL" id="BMFT01000002">
    <property type="protein sequence ID" value="GGH32649.1"/>
    <property type="molecule type" value="Genomic_DNA"/>
</dbReference>
<dbReference type="Pfam" id="PF01098">
    <property type="entry name" value="FTSW_RODA_SPOVE"/>
    <property type="match status" value="1"/>
</dbReference>
<evidence type="ECO:0000256" key="6">
    <source>
        <dbReference type="SAM" id="Phobius"/>
    </source>
</evidence>
<keyword evidence="5 6" id="KW-0472">Membrane</keyword>
<reference evidence="8" key="1">
    <citation type="journal article" date="2019" name="Int. J. Syst. Evol. Microbiol.">
        <title>The Global Catalogue of Microorganisms (GCM) 10K type strain sequencing project: providing services to taxonomists for standard genome sequencing and annotation.</title>
        <authorList>
            <consortium name="The Broad Institute Genomics Platform"/>
            <consortium name="The Broad Institute Genome Sequencing Center for Infectious Disease"/>
            <person name="Wu L."/>
            <person name="Ma J."/>
        </authorList>
    </citation>
    <scope>NUCLEOTIDE SEQUENCE [LARGE SCALE GENOMIC DNA]</scope>
    <source>
        <strain evidence="8">CGMCC 1.12769</strain>
    </source>
</reference>
<feature type="transmembrane region" description="Helical" evidence="6">
    <location>
        <begin position="318"/>
        <end position="339"/>
    </location>
</feature>
<feature type="transmembrane region" description="Helical" evidence="6">
    <location>
        <begin position="45"/>
        <end position="63"/>
    </location>
</feature>
<evidence type="ECO:0000256" key="2">
    <source>
        <dbReference type="ARBA" id="ARBA00022692"/>
    </source>
</evidence>
<name>A0ABQ1YQ54_9BACL</name>
<feature type="transmembrane region" description="Helical" evidence="6">
    <location>
        <begin position="285"/>
        <end position="306"/>
    </location>
</feature>
<feature type="transmembrane region" description="Helical" evidence="6">
    <location>
        <begin position="12"/>
        <end position="33"/>
    </location>
</feature>
<accession>A0ABQ1YQ54</accession>
<keyword evidence="8" id="KW-1185">Reference proteome</keyword>
<evidence type="ECO:0000256" key="4">
    <source>
        <dbReference type="ARBA" id="ARBA00022989"/>
    </source>
</evidence>
<protein>
    <submittedName>
        <fullName evidence="7">Rod shape-determining protein RodA</fullName>
    </submittedName>
</protein>
<feature type="transmembrane region" description="Helical" evidence="6">
    <location>
        <begin position="351"/>
        <end position="372"/>
    </location>
</feature>
<gene>
    <name evidence="7" type="ORF">GCM10008013_37180</name>
</gene>
<dbReference type="Proteomes" id="UP000659344">
    <property type="component" value="Unassembled WGS sequence"/>
</dbReference>
<feature type="transmembrane region" description="Helical" evidence="6">
    <location>
        <begin position="109"/>
        <end position="126"/>
    </location>
</feature>
<feature type="transmembrane region" description="Helical" evidence="6">
    <location>
        <begin position="183"/>
        <end position="202"/>
    </location>
</feature>
<keyword evidence="2 6" id="KW-0812">Transmembrane</keyword>
<feature type="transmembrane region" description="Helical" evidence="6">
    <location>
        <begin position="135"/>
        <end position="153"/>
    </location>
</feature>
<dbReference type="InterPro" id="IPR001182">
    <property type="entry name" value="FtsW/RodA"/>
</dbReference>
<comment type="subcellular location">
    <subcellularLocation>
        <location evidence="1">Membrane</location>
        <topology evidence="1">Multi-pass membrane protein</topology>
    </subcellularLocation>
</comment>
<dbReference type="RefSeq" id="WP_188541337.1">
    <property type="nucleotide sequence ID" value="NZ_BMFT01000002.1"/>
</dbReference>
<evidence type="ECO:0000313" key="8">
    <source>
        <dbReference type="Proteomes" id="UP000659344"/>
    </source>
</evidence>
<keyword evidence="4 6" id="KW-1133">Transmembrane helix</keyword>